<dbReference type="Proteomes" id="UP001190700">
    <property type="component" value="Unassembled WGS sequence"/>
</dbReference>
<keyword evidence="4" id="KW-0378">Hydrolase</keyword>
<keyword evidence="3 9" id="KW-0479">Metal-binding</keyword>
<keyword evidence="10" id="KW-0245">EGF-like domain</keyword>
<dbReference type="Pfam" id="PF23106">
    <property type="entry name" value="EGF_Teneurin"/>
    <property type="match status" value="1"/>
</dbReference>
<keyword evidence="11" id="KW-0732">Signal</keyword>
<dbReference type="InterPro" id="IPR013111">
    <property type="entry name" value="EGF_extracell"/>
</dbReference>
<dbReference type="Gene3D" id="2.10.25.10">
    <property type="entry name" value="Laminin"/>
    <property type="match status" value="2"/>
</dbReference>
<dbReference type="InterPro" id="IPR001577">
    <property type="entry name" value="Peptidase_M8"/>
</dbReference>
<evidence type="ECO:0000313" key="13">
    <source>
        <dbReference type="EMBL" id="KAK3285439.1"/>
    </source>
</evidence>
<comment type="caution">
    <text evidence="13">The sequence shown here is derived from an EMBL/GenBank/DDBJ whole genome shotgun (WGS) entry which is preliminary data.</text>
</comment>
<evidence type="ECO:0000256" key="5">
    <source>
        <dbReference type="ARBA" id="ARBA00022833"/>
    </source>
</evidence>
<evidence type="ECO:0000256" key="3">
    <source>
        <dbReference type="ARBA" id="ARBA00022723"/>
    </source>
</evidence>
<dbReference type="PROSITE" id="PS50026">
    <property type="entry name" value="EGF_3"/>
    <property type="match status" value="1"/>
</dbReference>
<evidence type="ECO:0000259" key="12">
    <source>
        <dbReference type="PROSITE" id="PS50026"/>
    </source>
</evidence>
<dbReference type="PROSITE" id="PS00022">
    <property type="entry name" value="EGF_1"/>
    <property type="match status" value="1"/>
</dbReference>
<dbReference type="EMBL" id="LGRX02001815">
    <property type="protein sequence ID" value="KAK3285439.1"/>
    <property type="molecule type" value="Genomic_DNA"/>
</dbReference>
<reference evidence="13 14" key="1">
    <citation type="journal article" date="2015" name="Genome Biol. Evol.">
        <title>Comparative Genomics of a Bacterivorous Green Alga Reveals Evolutionary Causalities and Consequences of Phago-Mixotrophic Mode of Nutrition.</title>
        <authorList>
            <person name="Burns J.A."/>
            <person name="Paasch A."/>
            <person name="Narechania A."/>
            <person name="Kim E."/>
        </authorList>
    </citation>
    <scope>NUCLEOTIDE SEQUENCE [LARGE SCALE GENOMIC DNA]</scope>
    <source>
        <strain evidence="13 14">PLY_AMNH</strain>
    </source>
</reference>
<sequence length="854" mass="92380">MLTAKTVYFWVLLAVNSFFNVSEGSQQEVNSSEYSDPKQLEGPGHACQHLAAQRDRLAHGIRAEIVSQTYASHGPHLEAGLRSNTGHRRSTQEALWQPIRILMNYDLVGTGTERECTVAGMLVKIGEPAYSDGPLCSSRADSSGEGEFVSVTTSGGCWYSCQPDDVITDIKRGLLRDAIENAVDWFRSTLAVERVLGNLVLSGGATCGRDGGIEIPAAYSADGVPDADLVLMVTSHPTRGTAMAWAVNCEMDQYGRPIAGQVNVAPRYLAETKHEMLDKVLLHEVTHVLGFDPAAFSYYRNEARQLRSHVISTVFHSGLQRQVDVVVTPRVKLHSRQHFGIPDEEELSGLELEDGGGAGTAGSHWEARLMGNEIMTGNLKATAVYSRITLALLEDSGWYRVVDDSRAEPLDWGKNQGIGFLTGSCADRSNGYWCSPRGTRGCTPDYGAEGYCLENPLMDGCSYFGAYSNGFCNMKDSMLNAEFGEAHCEDCKCFYSTLVSSGWRSDRAWPSTGCYESRCSTGMVSVRVGSTWHSCPPEGGNLVVEGYSGILACPAAVDICFTSNRTLSACKDSCHFNGQCVDGRCECFLGFAGDACEVQECPNSCSSHGVCVNSSWSMECFCDPSWTGVDCSTPVCEEECHLIGGVCNAGVCEVPCESQKGYQCMNMSSAAAGGLDFCADYFDQEGAICAPIGIGAIQALEEGSITQSYKDLREYNHLQLPFVEGVSCESAARELSCWMYLKQCAGASEGGANSLRVCTSACENFNSACWRSFDCTDGTTFYDGGEGECTGATSTRGWWAYDKGQLMLFACAATASVILLRCAVKQALDAIRRCCKRSNSFRELAHLVPLDVAV</sequence>
<comment type="similarity">
    <text evidence="1">Belongs to the peptidase M8 family.</text>
</comment>
<feature type="binding site" evidence="9">
    <location>
        <position position="364"/>
    </location>
    <ligand>
        <name>Zn(2+)</name>
        <dbReference type="ChEBI" id="CHEBI:29105"/>
        <note>catalytic</note>
    </ligand>
</feature>
<evidence type="ECO:0000256" key="8">
    <source>
        <dbReference type="PIRSR" id="PIRSR601577-1"/>
    </source>
</evidence>
<evidence type="ECO:0000256" key="2">
    <source>
        <dbReference type="ARBA" id="ARBA00022670"/>
    </source>
</evidence>
<dbReference type="GO" id="GO:0005737">
    <property type="term" value="C:cytoplasm"/>
    <property type="evidence" value="ECO:0007669"/>
    <property type="project" value="TreeGrafter"/>
</dbReference>
<evidence type="ECO:0000256" key="4">
    <source>
        <dbReference type="ARBA" id="ARBA00022801"/>
    </source>
</evidence>
<feature type="disulfide bond" evidence="10">
    <location>
        <begin position="622"/>
        <end position="631"/>
    </location>
</feature>
<feature type="disulfide bond" evidence="10">
    <location>
        <begin position="601"/>
        <end position="611"/>
    </location>
</feature>
<dbReference type="AlphaFoldDB" id="A0AAE0LHY9"/>
<organism evidence="13 14">
    <name type="scientific">Cymbomonas tetramitiformis</name>
    <dbReference type="NCBI Taxonomy" id="36881"/>
    <lineage>
        <taxon>Eukaryota</taxon>
        <taxon>Viridiplantae</taxon>
        <taxon>Chlorophyta</taxon>
        <taxon>Pyramimonadophyceae</taxon>
        <taxon>Pyramimonadales</taxon>
        <taxon>Pyramimonadaceae</taxon>
        <taxon>Cymbomonas</taxon>
    </lineage>
</organism>
<keyword evidence="5 9" id="KW-0862">Zinc</keyword>
<evidence type="ECO:0000256" key="6">
    <source>
        <dbReference type="ARBA" id="ARBA00023049"/>
    </source>
</evidence>
<dbReference type="Pfam" id="PF01457">
    <property type="entry name" value="Peptidase_M8"/>
    <property type="match status" value="2"/>
</dbReference>
<evidence type="ECO:0000256" key="7">
    <source>
        <dbReference type="ARBA" id="ARBA00023157"/>
    </source>
</evidence>
<accession>A0AAE0LHY9</accession>
<dbReference type="SMART" id="SM00181">
    <property type="entry name" value="EGF"/>
    <property type="match status" value="2"/>
</dbReference>
<dbReference type="PANTHER" id="PTHR10942">
    <property type="entry name" value="LEISHMANOLYSIN-LIKE PEPTIDASE"/>
    <property type="match status" value="1"/>
</dbReference>
<dbReference type="GO" id="GO:0016020">
    <property type="term" value="C:membrane"/>
    <property type="evidence" value="ECO:0007669"/>
    <property type="project" value="InterPro"/>
</dbReference>
<name>A0AAE0LHY9_9CHLO</name>
<dbReference type="FunFam" id="3.90.132.10:FF:000001">
    <property type="entry name" value="leishmanolysin-like peptidase isoform X2"/>
    <property type="match status" value="1"/>
</dbReference>
<proteinExistence type="inferred from homology"/>
<keyword evidence="7 10" id="KW-1015">Disulfide bond</keyword>
<comment type="cofactor">
    <cofactor evidence="9">
        <name>Zn(2+)</name>
        <dbReference type="ChEBI" id="CHEBI:29105"/>
    </cofactor>
    <text evidence="9">Binds 1 zinc ion per subunit.</text>
</comment>
<evidence type="ECO:0000256" key="1">
    <source>
        <dbReference type="ARBA" id="ARBA00005860"/>
    </source>
</evidence>
<dbReference type="GO" id="GO:0007155">
    <property type="term" value="P:cell adhesion"/>
    <property type="evidence" value="ECO:0007669"/>
    <property type="project" value="InterPro"/>
</dbReference>
<dbReference type="GO" id="GO:0004222">
    <property type="term" value="F:metalloendopeptidase activity"/>
    <property type="evidence" value="ECO:0007669"/>
    <property type="project" value="InterPro"/>
</dbReference>
<keyword evidence="14" id="KW-1185">Reference proteome</keyword>
<dbReference type="GO" id="GO:0046872">
    <property type="term" value="F:metal ion binding"/>
    <property type="evidence" value="ECO:0007669"/>
    <property type="project" value="UniProtKB-KW"/>
</dbReference>
<comment type="caution">
    <text evidence="10">Lacks conserved residue(s) required for the propagation of feature annotation.</text>
</comment>
<feature type="binding site" evidence="9">
    <location>
        <position position="287"/>
    </location>
    <ligand>
        <name>Zn(2+)</name>
        <dbReference type="ChEBI" id="CHEBI:29105"/>
        <note>catalytic</note>
    </ligand>
</feature>
<keyword evidence="2" id="KW-0645">Protease</keyword>
<dbReference type="Gene3D" id="3.10.170.20">
    <property type="match status" value="1"/>
</dbReference>
<dbReference type="PANTHER" id="PTHR10942:SF0">
    <property type="entry name" value="LEISHMANOLYSIN-LIKE PEPTIDASE"/>
    <property type="match status" value="1"/>
</dbReference>
<evidence type="ECO:0000256" key="9">
    <source>
        <dbReference type="PIRSR" id="PIRSR601577-2"/>
    </source>
</evidence>
<feature type="domain" description="EGF-like" evidence="12">
    <location>
        <begin position="597"/>
        <end position="632"/>
    </location>
</feature>
<evidence type="ECO:0000313" key="14">
    <source>
        <dbReference type="Proteomes" id="UP001190700"/>
    </source>
</evidence>
<dbReference type="Pfam" id="PF07974">
    <property type="entry name" value="EGF_2"/>
    <property type="match status" value="1"/>
</dbReference>
<dbReference type="Gene3D" id="3.90.132.10">
    <property type="entry name" value="Leishmanolysin , domain 2"/>
    <property type="match status" value="1"/>
</dbReference>
<evidence type="ECO:0000256" key="10">
    <source>
        <dbReference type="PROSITE-ProRule" id="PRU00076"/>
    </source>
</evidence>
<feature type="chain" id="PRO_5041924539" description="EGF-like domain-containing protein" evidence="11">
    <location>
        <begin position="25"/>
        <end position="854"/>
    </location>
</feature>
<feature type="binding site" evidence="9">
    <location>
        <position position="283"/>
    </location>
    <ligand>
        <name>Zn(2+)</name>
        <dbReference type="ChEBI" id="CHEBI:29105"/>
        <note>catalytic</note>
    </ligand>
</feature>
<feature type="active site" evidence="8">
    <location>
        <position position="284"/>
    </location>
</feature>
<dbReference type="GO" id="GO:0006508">
    <property type="term" value="P:proteolysis"/>
    <property type="evidence" value="ECO:0007669"/>
    <property type="project" value="UniProtKB-KW"/>
</dbReference>
<feature type="signal peptide" evidence="11">
    <location>
        <begin position="1"/>
        <end position="24"/>
    </location>
</feature>
<evidence type="ECO:0000256" key="11">
    <source>
        <dbReference type="SAM" id="SignalP"/>
    </source>
</evidence>
<dbReference type="SUPFAM" id="SSF55486">
    <property type="entry name" value="Metalloproteases ('zincins'), catalytic domain"/>
    <property type="match status" value="1"/>
</dbReference>
<protein>
    <recommendedName>
        <fullName evidence="12">EGF-like domain-containing protein</fullName>
    </recommendedName>
</protein>
<gene>
    <name evidence="13" type="ORF">CYMTET_6963</name>
</gene>
<dbReference type="InterPro" id="IPR000742">
    <property type="entry name" value="EGF"/>
</dbReference>
<keyword evidence="6 9" id="KW-0482">Metalloprotease</keyword>